<evidence type="ECO:0000256" key="3">
    <source>
        <dbReference type="ARBA" id="ARBA00022777"/>
    </source>
</evidence>
<dbReference type="PIRSF" id="PIRSF033887">
    <property type="entry name" value="PduX"/>
    <property type="match status" value="1"/>
</dbReference>
<dbReference type="InterPro" id="IPR012363">
    <property type="entry name" value="PduX"/>
</dbReference>
<dbReference type="EMBL" id="JAJDLA010000012">
    <property type="protein sequence ID" value="MCB8606148.1"/>
    <property type="molecule type" value="Genomic_DNA"/>
</dbReference>
<dbReference type="Gene3D" id="3.30.230.10">
    <property type="match status" value="1"/>
</dbReference>
<dbReference type="GO" id="GO:0005524">
    <property type="term" value="F:ATP binding"/>
    <property type="evidence" value="ECO:0007669"/>
    <property type="project" value="UniProtKB-KW"/>
</dbReference>
<keyword evidence="1" id="KW-0808">Transferase</keyword>
<dbReference type="Proteomes" id="UP001198010">
    <property type="component" value="Unassembled WGS sequence"/>
</dbReference>
<dbReference type="RefSeq" id="WP_129823017.1">
    <property type="nucleotide sequence ID" value="NZ_JAJDLA010000012.1"/>
</dbReference>
<evidence type="ECO:0000256" key="4">
    <source>
        <dbReference type="ARBA" id="ARBA00022840"/>
    </source>
</evidence>
<accession>A0AB35HBC6</accession>
<gene>
    <name evidence="6" type="ORF">LJD63_07725</name>
</gene>
<evidence type="ECO:0000313" key="6">
    <source>
        <dbReference type="EMBL" id="MCB8606148.1"/>
    </source>
</evidence>
<reference evidence="6" key="1">
    <citation type="submission" date="2021-10" db="EMBL/GenBank/DDBJ databases">
        <title>Collection of gut derived symbiotic bacterial strains cultured from healthy donors.</title>
        <authorList>
            <person name="Lin H."/>
            <person name="Littmann E."/>
            <person name="Kohout C."/>
            <person name="Pamer E.G."/>
        </authorList>
    </citation>
    <scope>NUCLEOTIDE SEQUENCE</scope>
    <source>
        <strain evidence="6">DFI.4.35</strain>
    </source>
</reference>
<comment type="caution">
    <text evidence="6">The sequence shown here is derived from an EMBL/GenBank/DDBJ whole genome shotgun (WGS) entry which is preliminary data.</text>
</comment>
<keyword evidence="4" id="KW-0067">ATP-binding</keyword>
<dbReference type="SUPFAM" id="SSF54211">
    <property type="entry name" value="Ribosomal protein S5 domain 2-like"/>
    <property type="match status" value="1"/>
</dbReference>
<feature type="domain" description="GHMP kinase N-terminal" evidence="5">
    <location>
        <begin position="60"/>
        <end position="126"/>
    </location>
</feature>
<organism evidence="6 7">
    <name type="scientific">Veillonella nakazawae</name>
    <dbReference type="NCBI Taxonomy" id="2682456"/>
    <lineage>
        <taxon>Bacteria</taxon>
        <taxon>Bacillati</taxon>
        <taxon>Bacillota</taxon>
        <taxon>Negativicutes</taxon>
        <taxon>Veillonellales</taxon>
        <taxon>Veillonellaceae</taxon>
        <taxon>Veillonella</taxon>
    </lineage>
</organism>
<dbReference type="PANTHER" id="PTHR43527:SF1">
    <property type="entry name" value="L-THREONINE KINASE"/>
    <property type="match status" value="1"/>
</dbReference>
<name>A0AB35HBC6_9FIRM</name>
<protein>
    <submittedName>
        <fullName evidence="6">GHMP kinase</fullName>
    </submittedName>
</protein>
<dbReference type="GO" id="GO:0016301">
    <property type="term" value="F:kinase activity"/>
    <property type="evidence" value="ECO:0007669"/>
    <property type="project" value="UniProtKB-KW"/>
</dbReference>
<dbReference type="Pfam" id="PF00288">
    <property type="entry name" value="GHMP_kinases_N"/>
    <property type="match status" value="1"/>
</dbReference>
<dbReference type="PANTHER" id="PTHR43527">
    <property type="entry name" value="4-DIPHOSPHOCYTIDYL-2-C-METHYL-D-ERYTHRITOL KINASE, CHLOROPLASTIC"/>
    <property type="match status" value="1"/>
</dbReference>
<evidence type="ECO:0000256" key="1">
    <source>
        <dbReference type="ARBA" id="ARBA00022679"/>
    </source>
</evidence>
<keyword evidence="3 6" id="KW-0418">Kinase</keyword>
<dbReference type="InterPro" id="IPR014721">
    <property type="entry name" value="Ribsml_uS5_D2-typ_fold_subgr"/>
</dbReference>
<keyword evidence="2" id="KW-0547">Nucleotide-binding</keyword>
<evidence type="ECO:0000256" key="2">
    <source>
        <dbReference type="ARBA" id="ARBA00022741"/>
    </source>
</evidence>
<sequence>MTYYVRAPGTCGEFLQGSINGQSFLVTCPINRYSYALSNVKHPFSQHYCALQPKSALARQLVQRLLEKNNKDQTCPPVYVRSDIIQGKGMASSSADISVTAMATALAMDYNLSLKELEQICLSVEPTDASFYQGVTQFDYIKGTISQPLGMCPPLKILVFDEGGSIDTITFNQQVDLQTKILEKEPIIRESLDLFKRGLHTHDINLIGQAATLSAFGNQRILYKANLYDFHDIGNYYNSVGTIIAHSGTIMGLLFPVDYGRIDDCKQEIMRKLPELSYVDTVETTNEGLTYIKR</sequence>
<evidence type="ECO:0000259" key="5">
    <source>
        <dbReference type="Pfam" id="PF00288"/>
    </source>
</evidence>
<proteinExistence type="predicted"/>
<dbReference type="AlphaFoldDB" id="A0AB35HBC6"/>
<dbReference type="InterPro" id="IPR020568">
    <property type="entry name" value="Ribosomal_Su5_D2-typ_SF"/>
</dbReference>
<dbReference type="InterPro" id="IPR006204">
    <property type="entry name" value="GHMP_kinase_N_dom"/>
</dbReference>
<evidence type="ECO:0000313" key="7">
    <source>
        <dbReference type="Proteomes" id="UP001198010"/>
    </source>
</evidence>